<feature type="region of interest" description="Disordered" evidence="1">
    <location>
        <begin position="108"/>
        <end position="145"/>
    </location>
</feature>
<accession>G0W3E7</accession>
<dbReference type="OrthoDB" id="2143914at2759"/>
<proteinExistence type="predicted"/>
<evidence type="ECO:0000313" key="4">
    <source>
        <dbReference type="EMBL" id="CCD22335.1"/>
    </source>
</evidence>
<dbReference type="Pfam" id="PF13921">
    <property type="entry name" value="Myb_DNA-bind_6"/>
    <property type="match status" value="1"/>
</dbReference>
<name>G0W3E7_NAUDC</name>
<dbReference type="KEGG" id="ndi:NDAI_0A01770"/>
<evidence type="ECO:0000259" key="3">
    <source>
        <dbReference type="PROSITE" id="PS51294"/>
    </source>
</evidence>
<feature type="compositionally biased region" description="Low complexity" evidence="1">
    <location>
        <begin position="619"/>
        <end position="646"/>
    </location>
</feature>
<dbReference type="RefSeq" id="XP_003667578.1">
    <property type="nucleotide sequence ID" value="XM_003667530.1"/>
</dbReference>
<evidence type="ECO:0000256" key="1">
    <source>
        <dbReference type="SAM" id="MobiDB-lite"/>
    </source>
</evidence>
<dbReference type="Proteomes" id="UP000000689">
    <property type="component" value="Chromosome 1"/>
</dbReference>
<dbReference type="InterPro" id="IPR001005">
    <property type="entry name" value="SANT/Myb"/>
</dbReference>
<organism evidence="4 5">
    <name type="scientific">Naumovozyma dairenensis (strain ATCC 10597 / BCRC 20456 / CBS 421 / NBRC 0211 / NRRL Y-12639)</name>
    <name type="common">Saccharomyces dairenensis</name>
    <dbReference type="NCBI Taxonomy" id="1071378"/>
    <lineage>
        <taxon>Eukaryota</taxon>
        <taxon>Fungi</taxon>
        <taxon>Dikarya</taxon>
        <taxon>Ascomycota</taxon>
        <taxon>Saccharomycotina</taxon>
        <taxon>Saccharomycetes</taxon>
        <taxon>Saccharomycetales</taxon>
        <taxon>Saccharomycetaceae</taxon>
        <taxon>Naumovozyma</taxon>
    </lineage>
</organism>
<evidence type="ECO:0000313" key="5">
    <source>
        <dbReference type="Proteomes" id="UP000000689"/>
    </source>
</evidence>
<dbReference type="CDD" id="cd00167">
    <property type="entry name" value="SANT"/>
    <property type="match status" value="1"/>
</dbReference>
<feature type="domain" description="HTH myb-type" evidence="3">
    <location>
        <begin position="142"/>
        <end position="189"/>
    </location>
</feature>
<dbReference type="GeneID" id="11494525"/>
<dbReference type="Gene3D" id="1.10.10.60">
    <property type="entry name" value="Homeodomain-like"/>
    <property type="match status" value="1"/>
</dbReference>
<feature type="compositionally biased region" description="Low complexity" evidence="1">
    <location>
        <begin position="773"/>
        <end position="791"/>
    </location>
</feature>
<dbReference type="SMART" id="SM00717">
    <property type="entry name" value="SANT"/>
    <property type="match status" value="2"/>
</dbReference>
<reference evidence="4 5" key="1">
    <citation type="journal article" date="2011" name="Proc. Natl. Acad. Sci. U.S.A.">
        <title>Evolutionary erosion of yeast sex chromosomes by mating-type switching accidents.</title>
        <authorList>
            <person name="Gordon J.L."/>
            <person name="Armisen D."/>
            <person name="Proux-Wera E."/>
            <person name="Oheigeartaigh S.S."/>
            <person name="Byrne K.P."/>
            <person name="Wolfe K.H."/>
        </authorList>
    </citation>
    <scope>NUCLEOTIDE SEQUENCE [LARGE SCALE GENOMIC DNA]</scope>
    <source>
        <strain evidence="5">ATCC 10597 / BCRC 20456 / CBS 421 / NBRC 0211 / NRRL Y-12639</strain>
    </source>
</reference>
<feature type="compositionally biased region" description="Polar residues" evidence="1">
    <location>
        <begin position="547"/>
        <end position="559"/>
    </location>
</feature>
<protein>
    <submittedName>
        <fullName evidence="4">Uncharacterized protein</fullName>
    </submittedName>
</protein>
<dbReference type="InterPro" id="IPR017930">
    <property type="entry name" value="Myb_dom"/>
</dbReference>
<dbReference type="eggNOG" id="ENOG502RXV1">
    <property type="taxonomic scope" value="Eukaryota"/>
</dbReference>
<dbReference type="AlphaFoldDB" id="G0W3E7"/>
<dbReference type="HOGENOM" id="CLU_018984_0_0_1"/>
<dbReference type="SUPFAM" id="SSF46689">
    <property type="entry name" value="Homeodomain-like"/>
    <property type="match status" value="1"/>
</dbReference>
<feature type="compositionally biased region" description="Polar residues" evidence="1">
    <location>
        <begin position="116"/>
        <end position="125"/>
    </location>
</feature>
<feature type="region of interest" description="Disordered" evidence="1">
    <location>
        <begin position="611"/>
        <end position="716"/>
    </location>
</feature>
<dbReference type="PROSITE" id="PS50090">
    <property type="entry name" value="MYB_LIKE"/>
    <property type="match status" value="1"/>
</dbReference>
<sequence>MTAPKYVGASVFSPTTTTSSNLNILNNHPHPPTQPYNHLPTQYGQNNTNTAQYVHNVMSVASLNNNISSDTNIIGIQNKSGNMENEIRSQNTTTDTDVDVDVHIDVNDDMNINDHSSSLPTSSGRKTAKKSSKENSLKNPSSWDPEDDLLLRHLKEIKKMGWKEIAQYFTNRTPNACQFRWRRLKSGNLKSNKTALMDVTEYHGTLEILNADPTISSNKNSSTKRESVSNLKSDHIIQNGITNTSTKYALSTIAVAETQVPRSTIVNDTHIVPSPPFPIKNSNAVQLDNEEMIIPNNSNAFIQPKNSSSTTATTTNTNFINSFNGSNILPVPISQQQSFNKPRANSHSFTKPSIVTQYNQCNGITTEDGEHSGFIPKVFVKSRRSSLAFLPPLSSNLATSPPVNSSINAALNITLVTSKSRKNSFASWASRRSSFSISSSTPSRRSSIIMAPTSISSTLNPKSRRESLVKKDYYLNRRTSNVNDTTTTNTTTILSPTATSNNHSNHLFANSNTFLDSNTSIASQEQRKNSRSLSISANTNHNNNNNLSQRFFASNRSPNDWTKEEDALLIENNSRNLSIMELSILLPNKSESEIQSRINNIICEGPEQQFNKTMDGYISPSHSPTKTSPRSTTNSSSNRRLPSPDNGPAGKDDEHIDPLYNKHNHIRQNDNRTKGKLTVDNNNNNNSNNNNSPNSTKNISPIPTPTLSSTTDNEDNISVDTSTTNTTATIMNSTSNKFDFGVYNLHSQSVTPRNNISITSINDNNNIVTNSNRDTISNNNNNASNSNNNNSHLPSINTIFKNMM</sequence>
<keyword evidence="5" id="KW-1185">Reference proteome</keyword>
<dbReference type="PROSITE" id="PS51294">
    <property type="entry name" value="HTH_MYB"/>
    <property type="match status" value="1"/>
</dbReference>
<gene>
    <name evidence="4" type="primary">NDAI0A01770</name>
    <name evidence="4" type="ordered locus">NDAI_0A01770</name>
</gene>
<dbReference type="EMBL" id="HE580267">
    <property type="protein sequence ID" value="CCD22335.1"/>
    <property type="molecule type" value="Genomic_DNA"/>
</dbReference>
<dbReference type="STRING" id="1071378.G0W3E7"/>
<dbReference type="InterPro" id="IPR009057">
    <property type="entry name" value="Homeodomain-like_sf"/>
</dbReference>
<feature type="region of interest" description="Disordered" evidence="1">
    <location>
        <begin position="773"/>
        <end position="796"/>
    </location>
</feature>
<feature type="domain" description="Myb-like" evidence="2">
    <location>
        <begin position="135"/>
        <end position="185"/>
    </location>
</feature>
<feature type="region of interest" description="Disordered" evidence="1">
    <location>
        <begin position="520"/>
        <end position="559"/>
    </location>
</feature>
<dbReference type="OMA" id="RCTITSD"/>
<evidence type="ECO:0000259" key="2">
    <source>
        <dbReference type="PROSITE" id="PS50090"/>
    </source>
</evidence>
<feature type="compositionally biased region" description="Low complexity" evidence="1">
    <location>
        <begin position="681"/>
        <end position="711"/>
    </location>
</feature>